<feature type="domain" description="SusD-like N-terminal" evidence="7">
    <location>
        <begin position="107"/>
        <end position="222"/>
    </location>
</feature>
<evidence type="ECO:0000313" key="9">
    <source>
        <dbReference type="Proteomes" id="UP001300692"/>
    </source>
</evidence>
<keyword evidence="9" id="KW-1185">Reference proteome</keyword>
<dbReference type="InterPro" id="IPR033985">
    <property type="entry name" value="SusD-like_N"/>
</dbReference>
<evidence type="ECO:0000256" key="1">
    <source>
        <dbReference type="ARBA" id="ARBA00004442"/>
    </source>
</evidence>
<keyword evidence="5" id="KW-0998">Cell outer membrane</keyword>
<comment type="subcellular location">
    <subcellularLocation>
        <location evidence="1">Cell outer membrane</location>
    </subcellularLocation>
</comment>
<evidence type="ECO:0000256" key="4">
    <source>
        <dbReference type="ARBA" id="ARBA00023136"/>
    </source>
</evidence>
<dbReference type="SUPFAM" id="SSF48452">
    <property type="entry name" value="TPR-like"/>
    <property type="match status" value="1"/>
</dbReference>
<organism evidence="8 9">
    <name type="scientific">Reichenbachiella ulvae</name>
    <dbReference type="NCBI Taxonomy" id="2980104"/>
    <lineage>
        <taxon>Bacteria</taxon>
        <taxon>Pseudomonadati</taxon>
        <taxon>Bacteroidota</taxon>
        <taxon>Cytophagia</taxon>
        <taxon>Cytophagales</taxon>
        <taxon>Reichenbachiellaceae</taxon>
        <taxon>Reichenbachiella</taxon>
    </lineage>
</organism>
<feature type="domain" description="RagB/SusD" evidence="6">
    <location>
        <begin position="371"/>
        <end position="536"/>
    </location>
</feature>
<dbReference type="Pfam" id="PF14322">
    <property type="entry name" value="SusD-like_3"/>
    <property type="match status" value="1"/>
</dbReference>
<evidence type="ECO:0000259" key="7">
    <source>
        <dbReference type="Pfam" id="PF14322"/>
    </source>
</evidence>
<dbReference type="EMBL" id="JAOYOD010000001">
    <property type="protein sequence ID" value="MCV9385108.1"/>
    <property type="molecule type" value="Genomic_DNA"/>
</dbReference>
<dbReference type="Pfam" id="PF07980">
    <property type="entry name" value="SusD_RagB"/>
    <property type="match status" value="1"/>
</dbReference>
<accession>A0ABT3CPA0</accession>
<reference evidence="8 9" key="1">
    <citation type="submission" date="2022-10" db="EMBL/GenBank/DDBJ databases">
        <title>Comparative genomics and taxonomic characterization of three novel marine species of genus Reichenbachiella exhibiting antioxidant and polysaccharide degradation activities.</title>
        <authorList>
            <person name="Muhammad N."/>
            <person name="Lee Y.-J."/>
            <person name="Ko J."/>
            <person name="Kim S.-G."/>
        </authorList>
    </citation>
    <scope>NUCLEOTIDE SEQUENCE [LARGE SCALE GENOMIC DNA]</scope>
    <source>
        <strain evidence="8 9">ABR2-5</strain>
    </source>
</reference>
<dbReference type="RefSeq" id="WP_264135904.1">
    <property type="nucleotide sequence ID" value="NZ_JAOYOD010000001.1"/>
</dbReference>
<keyword evidence="4" id="KW-0472">Membrane</keyword>
<dbReference type="InterPro" id="IPR012944">
    <property type="entry name" value="SusD_RagB_dom"/>
</dbReference>
<comment type="similarity">
    <text evidence="2">Belongs to the SusD family.</text>
</comment>
<evidence type="ECO:0000256" key="5">
    <source>
        <dbReference type="ARBA" id="ARBA00023237"/>
    </source>
</evidence>
<evidence type="ECO:0000256" key="3">
    <source>
        <dbReference type="ARBA" id="ARBA00022729"/>
    </source>
</evidence>
<evidence type="ECO:0000256" key="2">
    <source>
        <dbReference type="ARBA" id="ARBA00006275"/>
    </source>
</evidence>
<proteinExistence type="inferred from homology"/>
<comment type="caution">
    <text evidence="8">The sequence shown here is derived from an EMBL/GenBank/DDBJ whole genome shotgun (WGS) entry which is preliminary data.</text>
</comment>
<dbReference type="InterPro" id="IPR011990">
    <property type="entry name" value="TPR-like_helical_dom_sf"/>
</dbReference>
<evidence type="ECO:0000259" key="6">
    <source>
        <dbReference type="Pfam" id="PF07980"/>
    </source>
</evidence>
<evidence type="ECO:0000313" key="8">
    <source>
        <dbReference type="EMBL" id="MCV9385108.1"/>
    </source>
</evidence>
<dbReference type="PROSITE" id="PS51257">
    <property type="entry name" value="PROKAR_LIPOPROTEIN"/>
    <property type="match status" value="1"/>
</dbReference>
<dbReference type="Proteomes" id="UP001300692">
    <property type="component" value="Unassembled WGS sequence"/>
</dbReference>
<dbReference type="Gene3D" id="1.25.40.390">
    <property type="match status" value="1"/>
</dbReference>
<gene>
    <name evidence="8" type="ORF">N7U62_00455</name>
</gene>
<protein>
    <submittedName>
        <fullName evidence="8">RagB/SusD family nutrient uptake outer membrane protein</fullName>
    </submittedName>
</protein>
<name>A0ABT3CPA0_9BACT</name>
<sequence length="537" mass="59157">MKKIFKYILVLGIASSTVGCSDFLDTEPITQLTDGNYYSSPEDMETALVGCYSGLQLLYSSGGVAVPVAAEVMSDNCFGGVAHSDGFNYQVIDEFSLDVSPGEVNIFDANWVAFYKVIYRTNVLLSKIDDIDWTGNEAQRNSIESQARFIRAYCYFDMARLWERVPLLTEPTTGYVPQSDAVDIYSQITEDLLFAAENGSETVTAGRITKWAAKAYLARVYLFYSGYYGETELPGNNGNVNAALALQGLEDVIASGSYDLVSDFKNLWPAASTMPNEAGDGLETTYAGKDNIETVFSIKYNITSIYGDSERDPDGNHWLVMLGLREQSFSPYGRGWGACTVLPSLYNAYADGDTRRDASIIAISQEGLDFDNSNQREYTGYTNKKYTPISNPDGSDPAVANGGTDFQIGQYQDYVAVRYADVLLMAAELGAATAQDYLDAVRTRAGLTSVPATENNIRRERRLEFAFEGIRYWDLLRYGIDEAANAVNVSMTVQNGGEDATKTISGDNLRATRGLQMIPQNQITRVDGKYDQNAGWQ</sequence>
<keyword evidence="3" id="KW-0732">Signal</keyword>